<comment type="cofactor">
    <cofactor evidence="2">
        <name>Mg(2+)</name>
        <dbReference type="ChEBI" id="CHEBI:18420"/>
    </cofactor>
</comment>
<keyword evidence="12" id="KW-0479">Metal-binding</keyword>
<evidence type="ECO:0000256" key="23">
    <source>
        <dbReference type="ARBA" id="ARBA00023221"/>
    </source>
</evidence>
<comment type="function">
    <text evidence="25">Catalyzes the phosphorylation of mevalonate to mevalonate 5-phosphate, a key step in isoprenoid and cholesterol biosynthesis.</text>
</comment>
<keyword evidence="18" id="KW-0752">Steroid biosynthesis</keyword>
<evidence type="ECO:0000256" key="10">
    <source>
        <dbReference type="ARBA" id="ARBA00022548"/>
    </source>
</evidence>
<comment type="subunit">
    <text evidence="6">Homodimer.</text>
</comment>
<evidence type="ECO:0000256" key="13">
    <source>
        <dbReference type="ARBA" id="ARBA00022741"/>
    </source>
</evidence>
<keyword evidence="20" id="KW-0443">Lipid metabolism</keyword>
<dbReference type="InterPro" id="IPR036554">
    <property type="entry name" value="GHMP_kinase_C_sf"/>
</dbReference>
<reference evidence="29 30" key="1">
    <citation type="submission" date="2013-11" db="EMBL/GenBank/DDBJ databases">
        <title>The Damaraland mole rat (Fukomys damarensis) genome and evolution of African mole rats.</title>
        <authorList>
            <person name="Gladyshev V.N."/>
            <person name="Fang X."/>
        </authorList>
    </citation>
    <scope>NUCLEOTIDE SEQUENCE [LARGE SCALE GENOMIC DNA]</scope>
    <source>
        <tissue evidence="29">Liver</tissue>
    </source>
</reference>
<feature type="domain" description="GHMP kinase C-terminal" evidence="28">
    <location>
        <begin position="429"/>
        <end position="489"/>
    </location>
</feature>
<keyword evidence="23" id="KW-0753">Steroid metabolism</keyword>
<dbReference type="InterPro" id="IPR020568">
    <property type="entry name" value="Ribosomal_Su5_D2-typ_SF"/>
</dbReference>
<keyword evidence="15" id="KW-0152">Cholesterol biosynthesis</keyword>
<evidence type="ECO:0000256" key="9">
    <source>
        <dbReference type="ARBA" id="ARBA00022516"/>
    </source>
</evidence>
<name>A0A091CYF6_FUKDA</name>
<dbReference type="PANTHER" id="PTHR43290:SF2">
    <property type="entry name" value="MEVALONATE KINASE"/>
    <property type="match status" value="1"/>
</dbReference>
<dbReference type="InterPro" id="IPR014721">
    <property type="entry name" value="Ribsml_uS5_D2-typ_fold_subgr"/>
</dbReference>
<evidence type="ECO:0000256" key="16">
    <source>
        <dbReference type="ARBA" id="ARBA00022840"/>
    </source>
</evidence>
<evidence type="ECO:0000313" key="29">
    <source>
        <dbReference type="EMBL" id="KFO23727.1"/>
    </source>
</evidence>
<evidence type="ECO:0000256" key="26">
    <source>
        <dbReference type="ARBA" id="ARBA00073318"/>
    </source>
</evidence>
<evidence type="ECO:0000259" key="27">
    <source>
        <dbReference type="Pfam" id="PF00288"/>
    </source>
</evidence>
<evidence type="ECO:0000256" key="15">
    <source>
        <dbReference type="ARBA" id="ARBA00022778"/>
    </source>
</evidence>
<dbReference type="PANTHER" id="PTHR43290">
    <property type="entry name" value="MEVALONATE KINASE"/>
    <property type="match status" value="1"/>
</dbReference>
<dbReference type="GO" id="GO:0004496">
    <property type="term" value="F:mevalonate kinase activity"/>
    <property type="evidence" value="ECO:0007669"/>
    <property type="project" value="UniProtKB-EC"/>
</dbReference>
<dbReference type="GO" id="GO:0005829">
    <property type="term" value="C:cytosol"/>
    <property type="evidence" value="ECO:0007669"/>
    <property type="project" value="TreeGrafter"/>
</dbReference>
<dbReference type="eggNOG" id="KOG1511">
    <property type="taxonomic scope" value="Eukaryota"/>
</dbReference>
<evidence type="ECO:0000256" key="8">
    <source>
        <dbReference type="ARBA" id="ARBA00022490"/>
    </source>
</evidence>
<feature type="domain" description="GHMP kinase N-terminal" evidence="27">
    <location>
        <begin position="170"/>
        <end position="209"/>
    </location>
</feature>
<dbReference type="UniPathway" id="UPA00057">
    <property type="reaction ID" value="UER00098"/>
</dbReference>
<keyword evidence="17" id="KW-0460">Magnesium</keyword>
<evidence type="ECO:0000259" key="28">
    <source>
        <dbReference type="Pfam" id="PF08544"/>
    </source>
</evidence>
<dbReference type="SUPFAM" id="SSF55060">
    <property type="entry name" value="GHMP Kinase, C-terminal domain"/>
    <property type="match status" value="1"/>
</dbReference>
<keyword evidence="10" id="KW-0153">Cholesterol metabolism</keyword>
<evidence type="ECO:0000256" key="7">
    <source>
        <dbReference type="ARBA" id="ARBA00012103"/>
    </source>
</evidence>
<evidence type="ECO:0000256" key="11">
    <source>
        <dbReference type="ARBA" id="ARBA00022679"/>
    </source>
</evidence>
<evidence type="ECO:0000256" key="21">
    <source>
        <dbReference type="ARBA" id="ARBA00023140"/>
    </source>
</evidence>
<keyword evidence="16" id="KW-0067">ATP-binding</keyword>
<keyword evidence="21" id="KW-0576">Peroxisome</keyword>
<evidence type="ECO:0000256" key="17">
    <source>
        <dbReference type="ARBA" id="ARBA00022842"/>
    </source>
</evidence>
<keyword evidence="8" id="KW-0963">Cytoplasm</keyword>
<dbReference type="InterPro" id="IPR006205">
    <property type="entry name" value="Mev_gal_kin"/>
</dbReference>
<evidence type="ECO:0000256" key="24">
    <source>
        <dbReference type="ARBA" id="ARBA00029438"/>
    </source>
</evidence>
<dbReference type="Gene3D" id="3.30.70.890">
    <property type="entry name" value="GHMP kinase, C-terminal domain"/>
    <property type="match status" value="1"/>
</dbReference>
<dbReference type="PRINTS" id="PR00959">
    <property type="entry name" value="MEVGALKINASE"/>
</dbReference>
<keyword evidence="30" id="KW-1185">Reference proteome</keyword>
<keyword evidence="14 29" id="KW-0418">Kinase</keyword>
<dbReference type="GO" id="GO:0046872">
    <property type="term" value="F:metal ion binding"/>
    <property type="evidence" value="ECO:0007669"/>
    <property type="project" value="UniProtKB-KW"/>
</dbReference>
<dbReference type="AlphaFoldDB" id="A0A091CYF6"/>
<proteinExistence type="inferred from homology"/>
<comment type="pathway">
    <text evidence="24">Isoprenoid biosynthesis; isopentenyl diphosphate biosynthesis via mevalonate pathway; isopentenyl diphosphate from (R)-mevalonate: step 1/3.</text>
</comment>
<dbReference type="Pfam" id="PF08544">
    <property type="entry name" value="GHMP_kinases_C"/>
    <property type="match status" value="1"/>
</dbReference>
<dbReference type="EMBL" id="KN123755">
    <property type="protein sequence ID" value="KFO23727.1"/>
    <property type="molecule type" value="Genomic_DNA"/>
</dbReference>
<dbReference type="FunFam" id="3.30.70.890:FF:000003">
    <property type="entry name" value="Mevalonate kinase"/>
    <property type="match status" value="1"/>
</dbReference>
<dbReference type="Proteomes" id="UP000028990">
    <property type="component" value="Unassembled WGS sequence"/>
</dbReference>
<keyword evidence="22" id="KW-1207">Sterol metabolism</keyword>
<dbReference type="FunFam" id="3.30.230.10:FF:000119">
    <property type="entry name" value="Mevalonate kinase"/>
    <property type="match status" value="1"/>
</dbReference>
<dbReference type="GO" id="GO:0005524">
    <property type="term" value="F:ATP binding"/>
    <property type="evidence" value="ECO:0007669"/>
    <property type="project" value="UniProtKB-KW"/>
</dbReference>
<dbReference type="Gene3D" id="3.30.230.10">
    <property type="match status" value="2"/>
</dbReference>
<dbReference type="InterPro" id="IPR013750">
    <property type="entry name" value="GHMP_kinase_C_dom"/>
</dbReference>
<evidence type="ECO:0000256" key="20">
    <source>
        <dbReference type="ARBA" id="ARBA00023098"/>
    </source>
</evidence>
<evidence type="ECO:0000256" key="22">
    <source>
        <dbReference type="ARBA" id="ARBA00023166"/>
    </source>
</evidence>
<accession>A0A091CYF6</accession>
<evidence type="ECO:0000256" key="12">
    <source>
        <dbReference type="ARBA" id="ARBA00022723"/>
    </source>
</evidence>
<evidence type="ECO:0000256" key="14">
    <source>
        <dbReference type="ARBA" id="ARBA00022777"/>
    </source>
</evidence>
<evidence type="ECO:0000313" key="30">
    <source>
        <dbReference type="Proteomes" id="UP000028990"/>
    </source>
</evidence>
<dbReference type="InterPro" id="IPR006204">
    <property type="entry name" value="GHMP_kinase_N_dom"/>
</dbReference>
<keyword evidence="9" id="KW-0444">Lipid biosynthesis</keyword>
<keyword evidence="11" id="KW-0808">Transferase</keyword>
<organism evidence="29 30">
    <name type="scientific">Fukomys damarensis</name>
    <name type="common">Damaraland mole rat</name>
    <name type="synonym">Cryptomys damarensis</name>
    <dbReference type="NCBI Taxonomy" id="885580"/>
    <lineage>
        <taxon>Eukaryota</taxon>
        <taxon>Metazoa</taxon>
        <taxon>Chordata</taxon>
        <taxon>Craniata</taxon>
        <taxon>Vertebrata</taxon>
        <taxon>Euteleostomi</taxon>
        <taxon>Mammalia</taxon>
        <taxon>Eutheria</taxon>
        <taxon>Euarchontoglires</taxon>
        <taxon>Glires</taxon>
        <taxon>Rodentia</taxon>
        <taxon>Hystricomorpha</taxon>
        <taxon>Bathyergidae</taxon>
        <taxon>Fukomys</taxon>
    </lineage>
</organism>
<evidence type="ECO:0000256" key="25">
    <source>
        <dbReference type="ARBA" id="ARBA00053839"/>
    </source>
</evidence>
<comment type="catalytic activity">
    <reaction evidence="1">
        <text>(R)-mevalonate + ATP = (R)-5-phosphomevalonate + ADP + H(+)</text>
        <dbReference type="Rhea" id="RHEA:17065"/>
        <dbReference type="ChEBI" id="CHEBI:15378"/>
        <dbReference type="ChEBI" id="CHEBI:30616"/>
        <dbReference type="ChEBI" id="CHEBI:36464"/>
        <dbReference type="ChEBI" id="CHEBI:58146"/>
        <dbReference type="ChEBI" id="CHEBI:456216"/>
        <dbReference type="EC" id="2.7.1.36"/>
    </reaction>
</comment>
<dbReference type="InterPro" id="IPR006203">
    <property type="entry name" value="GHMP_knse_ATP-bd_CS"/>
</dbReference>
<comment type="similarity">
    <text evidence="5">Belongs to the GHMP kinase family. Mevalonate kinase subfamily.</text>
</comment>
<dbReference type="GO" id="GO:0005777">
    <property type="term" value="C:peroxisome"/>
    <property type="evidence" value="ECO:0007669"/>
    <property type="project" value="UniProtKB-SubCell"/>
</dbReference>
<keyword evidence="19" id="KW-0756">Sterol biosynthesis</keyword>
<evidence type="ECO:0000256" key="5">
    <source>
        <dbReference type="ARBA" id="ARBA00006495"/>
    </source>
</evidence>
<sequence length="531" mass="56412">MLKPTGRGIALARSDWLDGKKRPPPPPGWRLGMEKYRSGSGSGFPGAMLSGVLVVSAPGKVILHGEHAVVHGKVALAVALNLRTFLRLQPHSNGKVTLNLPNIGTKQTWDVNSLQLLDTSFLEQDDAPAPTTEQVEKLKEVAGIPQNRAVPEHLAVLAFLYLYLSICRKQRALPSLDITVWSELPPGAGLGSSAAYSVCLAAALLTVCEDISNPLKDGDNISRELVVPAVWSLAVLSRAAAGYRAAEKAAQMALGARVDIALSPRVCSTQLPTPEHCCGVQCHGTDCSPPSALTFRLQARGRQGPHLFLLLWPKEDLELINQWAFCGERVIHGNPSGVDNAVSTWGGALRYQQGKISSLNRPPALQILLTNTKVPRSTKALVAGVRNRLIKFPEIVGPLLASIDAISRECERVLGEMAAAPALEQYLVLEELIDMNQCHLNALGVGHTSLDQLCRVAAAHGLHSKLTGAGGGGCGITLLRPDLERAEVEAAKQALTGCGFNCWETSIGAPGISIHLATSLHGPVCQALGGL</sequence>
<evidence type="ECO:0000256" key="4">
    <source>
        <dbReference type="ARBA" id="ARBA00004496"/>
    </source>
</evidence>
<dbReference type="EC" id="2.7.1.36" evidence="7"/>
<evidence type="ECO:0000256" key="6">
    <source>
        <dbReference type="ARBA" id="ARBA00011738"/>
    </source>
</evidence>
<keyword evidence="13" id="KW-0547">Nucleotide-binding</keyword>
<dbReference type="STRING" id="885580.ENSFDAP00000003790"/>
<comment type="subcellular location">
    <subcellularLocation>
        <location evidence="4">Cytoplasm</location>
    </subcellularLocation>
    <subcellularLocation>
        <location evidence="3">Peroxisome</location>
    </subcellularLocation>
</comment>
<dbReference type="PROSITE" id="PS00627">
    <property type="entry name" value="GHMP_KINASES_ATP"/>
    <property type="match status" value="1"/>
</dbReference>
<dbReference type="Pfam" id="PF00288">
    <property type="entry name" value="GHMP_kinases_N"/>
    <property type="match status" value="1"/>
</dbReference>
<dbReference type="GO" id="GO:0006695">
    <property type="term" value="P:cholesterol biosynthetic process"/>
    <property type="evidence" value="ECO:0007669"/>
    <property type="project" value="UniProtKB-KW"/>
</dbReference>
<dbReference type="GO" id="GO:0019287">
    <property type="term" value="P:isopentenyl diphosphate biosynthetic process, mevalonate pathway"/>
    <property type="evidence" value="ECO:0007669"/>
    <property type="project" value="UniProtKB-UniPathway"/>
</dbReference>
<dbReference type="SUPFAM" id="SSF54211">
    <property type="entry name" value="Ribosomal protein S5 domain 2-like"/>
    <property type="match status" value="2"/>
</dbReference>
<protein>
    <recommendedName>
        <fullName evidence="26">Mevalonate kinase</fullName>
        <ecNumber evidence="7">2.7.1.36</ecNumber>
    </recommendedName>
</protein>
<evidence type="ECO:0000256" key="1">
    <source>
        <dbReference type="ARBA" id="ARBA00001375"/>
    </source>
</evidence>
<evidence type="ECO:0000256" key="3">
    <source>
        <dbReference type="ARBA" id="ARBA00004275"/>
    </source>
</evidence>
<gene>
    <name evidence="29" type="ORF">H920_14931</name>
</gene>
<evidence type="ECO:0000256" key="2">
    <source>
        <dbReference type="ARBA" id="ARBA00001946"/>
    </source>
</evidence>
<evidence type="ECO:0000256" key="19">
    <source>
        <dbReference type="ARBA" id="ARBA00023011"/>
    </source>
</evidence>
<evidence type="ECO:0000256" key="18">
    <source>
        <dbReference type="ARBA" id="ARBA00022955"/>
    </source>
</evidence>